<dbReference type="PANTHER" id="PTHR30146:SF109">
    <property type="entry name" value="HTH-TYPE TRANSCRIPTIONAL REGULATOR GALS"/>
    <property type="match status" value="1"/>
</dbReference>
<dbReference type="InterPro" id="IPR028082">
    <property type="entry name" value="Peripla_BP_I"/>
</dbReference>
<dbReference type="Pfam" id="PF13377">
    <property type="entry name" value="Peripla_BP_3"/>
    <property type="match status" value="1"/>
</dbReference>
<evidence type="ECO:0000256" key="3">
    <source>
        <dbReference type="ARBA" id="ARBA00023163"/>
    </source>
</evidence>
<dbReference type="Proteomes" id="UP000249808">
    <property type="component" value="Unassembled WGS sequence"/>
</dbReference>
<dbReference type="AlphaFoldDB" id="A0A327ZUQ3"/>
<comment type="caution">
    <text evidence="5">The sequence shown here is derived from an EMBL/GenBank/DDBJ whole genome shotgun (WGS) entry which is preliminary data.</text>
</comment>
<accession>A0A327ZUQ3</accession>
<dbReference type="Gene3D" id="3.40.50.2300">
    <property type="match status" value="2"/>
</dbReference>
<evidence type="ECO:0000313" key="6">
    <source>
        <dbReference type="Proteomes" id="UP000249808"/>
    </source>
</evidence>
<keyword evidence="2" id="KW-0238">DNA-binding</keyword>
<evidence type="ECO:0000256" key="2">
    <source>
        <dbReference type="ARBA" id="ARBA00023125"/>
    </source>
</evidence>
<dbReference type="SUPFAM" id="SSF53822">
    <property type="entry name" value="Periplasmic binding protein-like I"/>
    <property type="match status" value="1"/>
</dbReference>
<dbReference type="GO" id="GO:0000976">
    <property type="term" value="F:transcription cis-regulatory region binding"/>
    <property type="evidence" value="ECO:0007669"/>
    <property type="project" value="TreeGrafter"/>
</dbReference>
<dbReference type="EMBL" id="PZJH01000001">
    <property type="protein sequence ID" value="RAK45925.1"/>
    <property type="molecule type" value="Genomic_DNA"/>
</dbReference>
<dbReference type="CDD" id="cd06294">
    <property type="entry name" value="PBP1_MalR-like"/>
    <property type="match status" value="1"/>
</dbReference>
<dbReference type="PROSITE" id="PS00356">
    <property type="entry name" value="HTH_LACI_1"/>
    <property type="match status" value="1"/>
</dbReference>
<dbReference type="SMART" id="SM00354">
    <property type="entry name" value="HTH_LACI"/>
    <property type="match status" value="1"/>
</dbReference>
<dbReference type="InterPro" id="IPR010982">
    <property type="entry name" value="Lambda_DNA-bd_dom_sf"/>
</dbReference>
<sequence>MVTIKDVAKRASVSPSTVSRVISNHSGISSETKKKVQKVMDEIGYTPNLSARYLVTKQTKTILLVLKTASIEMRQNPFFTDVLISVSKVCKENGYSTITTTSIDEQALFKEVKNYLDSRMIDGVILLYSKQDKVTDYLKSKSFPFVVIGKALDDNYPVMYIDNDNVKASEQLTEYMVELGHKNLLFIREQGDYEVSKDREWGFINVCRKHGIDYEVLEGTLELKEAESIFKEINIERFSGLITSDSMMNLLVLNILYQMKINVPETIQTATFNDSFLSETACPSQTVVNIYPESLGKVAATNLIELLSDKAFPIYNVIIPTTIIERNSTQMIGASR</sequence>
<dbReference type="InterPro" id="IPR046335">
    <property type="entry name" value="LacI/GalR-like_sensor"/>
</dbReference>
<dbReference type="PROSITE" id="PS50932">
    <property type="entry name" value="HTH_LACI_2"/>
    <property type="match status" value="1"/>
</dbReference>
<dbReference type="PANTHER" id="PTHR30146">
    <property type="entry name" value="LACI-RELATED TRANSCRIPTIONAL REPRESSOR"/>
    <property type="match status" value="1"/>
</dbReference>
<reference evidence="5 6" key="1">
    <citation type="journal article" date="2018" name="Front. Microbiol.">
        <title>Description and Comparative Genomics of Macrococcus caseolyticus subsp. hominis subsp. nov., Macrococcus goetzii sp. nov., Macrococcus epidermidis sp. nov., and Macrococcus bohemicus sp. nov., Novel Macrococci From Human Clinical Material With Virulence Potential and Suspected Uptake of Foreign DNA by Natural Transformation.</title>
        <authorList>
            <person name="Maslanova I."/>
            <person name="Wertheimer Z."/>
            <person name="Sedlacek I."/>
            <person name="Svec P."/>
            <person name="Indrakova A."/>
            <person name="Kovarovic V."/>
            <person name="Schumann P."/>
            <person name="Sproer C."/>
            <person name="Kralova S."/>
            <person name="Sedo O."/>
            <person name="Kristofova L."/>
            <person name="Vrbovska V."/>
            <person name="Fuzik T."/>
            <person name="Petras P."/>
            <person name="Zdrahal Z."/>
            <person name="Ruzickova V."/>
            <person name="Doskar J."/>
            <person name="Pantucek R."/>
        </authorList>
    </citation>
    <scope>NUCLEOTIDE SEQUENCE [LARGE SCALE GENOMIC DNA]</scope>
    <source>
        <strain evidence="5 6">01/688</strain>
    </source>
</reference>
<evidence type="ECO:0000313" key="5">
    <source>
        <dbReference type="EMBL" id="RAK45925.1"/>
    </source>
</evidence>
<dbReference type="SUPFAM" id="SSF47413">
    <property type="entry name" value="lambda repressor-like DNA-binding domains"/>
    <property type="match status" value="1"/>
</dbReference>
<dbReference type="RefSeq" id="WP_111714104.1">
    <property type="nucleotide sequence ID" value="NZ_CP073819.1"/>
</dbReference>
<protein>
    <submittedName>
        <fullName evidence="5">LacI family transcriptional regulator</fullName>
    </submittedName>
</protein>
<name>A0A327ZUQ3_9STAP</name>
<feature type="domain" description="HTH lacI-type" evidence="4">
    <location>
        <begin position="2"/>
        <end position="56"/>
    </location>
</feature>
<gene>
    <name evidence="5" type="ORF">BHU61_00330</name>
</gene>
<dbReference type="InterPro" id="IPR000843">
    <property type="entry name" value="HTH_LacI"/>
</dbReference>
<keyword evidence="3" id="KW-0804">Transcription</keyword>
<keyword evidence="1" id="KW-0805">Transcription regulation</keyword>
<dbReference type="PRINTS" id="PR00036">
    <property type="entry name" value="HTHLACI"/>
</dbReference>
<evidence type="ECO:0000259" key="4">
    <source>
        <dbReference type="PROSITE" id="PS50932"/>
    </source>
</evidence>
<evidence type="ECO:0000256" key="1">
    <source>
        <dbReference type="ARBA" id="ARBA00023015"/>
    </source>
</evidence>
<dbReference type="Gene3D" id="1.10.260.40">
    <property type="entry name" value="lambda repressor-like DNA-binding domains"/>
    <property type="match status" value="1"/>
</dbReference>
<dbReference type="GO" id="GO:0003700">
    <property type="term" value="F:DNA-binding transcription factor activity"/>
    <property type="evidence" value="ECO:0007669"/>
    <property type="project" value="TreeGrafter"/>
</dbReference>
<dbReference type="CDD" id="cd01392">
    <property type="entry name" value="HTH_LacI"/>
    <property type="match status" value="1"/>
</dbReference>
<keyword evidence="6" id="KW-1185">Reference proteome</keyword>
<proteinExistence type="predicted"/>
<organism evidence="5 6">
    <name type="scientific">Macrococcus epidermidis</name>
    <dbReference type="NCBI Taxonomy" id="1902580"/>
    <lineage>
        <taxon>Bacteria</taxon>
        <taxon>Bacillati</taxon>
        <taxon>Bacillota</taxon>
        <taxon>Bacilli</taxon>
        <taxon>Bacillales</taxon>
        <taxon>Staphylococcaceae</taxon>
        <taxon>Macrococcus</taxon>
    </lineage>
</organism>
<dbReference type="Pfam" id="PF00356">
    <property type="entry name" value="LacI"/>
    <property type="match status" value="1"/>
</dbReference>